<dbReference type="GeneID" id="96258415"/>
<protein>
    <submittedName>
        <fullName evidence="1">Uncharacterized protein</fullName>
    </submittedName>
</protein>
<evidence type="ECO:0000313" key="1">
    <source>
        <dbReference type="EMBL" id="MBO8198115.1"/>
    </source>
</evidence>
<proteinExistence type="predicted"/>
<comment type="caution">
    <text evidence="1">The sequence shown here is derived from an EMBL/GenBank/DDBJ whole genome shotgun (WGS) entry which is preliminary data.</text>
</comment>
<dbReference type="RefSeq" id="WP_209209874.1">
    <property type="nucleotide sequence ID" value="NZ_JAFFZM010000003.1"/>
</dbReference>
<organism evidence="1 2">
    <name type="scientific">Streptomyces smyrnaeus</name>
    <dbReference type="NCBI Taxonomy" id="1387713"/>
    <lineage>
        <taxon>Bacteria</taxon>
        <taxon>Bacillati</taxon>
        <taxon>Actinomycetota</taxon>
        <taxon>Actinomycetes</taxon>
        <taxon>Kitasatosporales</taxon>
        <taxon>Streptomycetaceae</taxon>
        <taxon>Streptomyces</taxon>
    </lineage>
</organism>
<sequence length="125" mass="14349">MHSTRITFVRVFDIDAQKRSFRIELRAVTKHLVLVRRVTQQYEALTMELSPPQAVTVRPGQARRVRVTARVTSCRDLPVRARLPFLDVTLRNARASQDLSFIPGDRYARALTRVFRTVCGPVSRS</sequence>
<reference evidence="1 2" key="1">
    <citation type="submission" date="2021-02" db="EMBL/GenBank/DDBJ databases">
        <title>Streptomyces spirodelae sp. nov., isolated from duckweed.</title>
        <authorList>
            <person name="Saimee Y."/>
            <person name="Duangmal K."/>
        </authorList>
    </citation>
    <scope>NUCLEOTIDE SEQUENCE [LARGE SCALE GENOMIC DNA]</scope>
    <source>
        <strain evidence="1 2">DSM 42105</strain>
    </source>
</reference>
<gene>
    <name evidence="1" type="ORF">JW613_07335</name>
</gene>
<accession>A0ABS3XS36</accession>
<evidence type="ECO:0000313" key="2">
    <source>
        <dbReference type="Proteomes" id="UP000721954"/>
    </source>
</evidence>
<name>A0ABS3XS36_9ACTN</name>
<keyword evidence="2" id="KW-1185">Reference proteome</keyword>
<dbReference type="Proteomes" id="UP000721954">
    <property type="component" value="Unassembled WGS sequence"/>
</dbReference>
<dbReference type="EMBL" id="JAFFZM010000003">
    <property type="protein sequence ID" value="MBO8198115.1"/>
    <property type="molecule type" value="Genomic_DNA"/>
</dbReference>